<sequence>MLYFVTKKGGGNSVPNAWQSLVELIYDFVLNLVNKQIRGLFEDFVSSDVSKLALTYFGMVTSIENLVQIIVPSFLNVSSFYVHKCLLDSRFESSLLLFFCCAIKGH</sequence>
<evidence type="ECO:0000313" key="1">
    <source>
        <dbReference type="EMBL" id="KCW76941.1"/>
    </source>
</evidence>
<dbReference type="EMBL" id="KK198756">
    <property type="protein sequence ID" value="KCW76941.1"/>
    <property type="molecule type" value="Genomic_DNA"/>
</dbReference>
<protein>
    <submittedName>
        <fullName evidence="1">Uncharacterized protein</fullName>
    </submittedName>
</protein>
<dbReference type="AlphaFoldDB" id="A0A059CFM6"/>
<gene>
    <name evidence="1" type="ORF">EUGRSUZ_D01303</name>
</gene>
<dbReference type="STRING" id="71139.A0A059CFM6"/>
<accession>A0A059CFM6</accession>
<organism evidence="1">
    <name type="scientific">Eucalyptus grandis</name>
    <name type="common">Flooded gum</name>
    <dbReference type="NCBI Taxonomy" id="71139"/>
    <lineage>
        <taxon>Eukaryota</taxon>
        <taxon>Viridiplantae</taxon>
        <taxon>Streptophyta</taxon>
        <taxon>Embryophyta</taxon>
        <taxon>Tracheophyta</taxon>
        <taxon>Spermatophyta</taxon>
        <taxon>Magnoliopsida</taxon>
        <taxon>eudicotyledons</taxon>
        <taxon>Gunneridae</taxon>
        <taxon>Pentapetalae</taxon>
        <taxon>rosids</taxon>
        <taxon>malvids</taxon>
        <taxon>Myrtales</taxon>
        <taxon>Myrtaceae</taxon>
        <taxon>Myrtoideae</taxon>
        <taxon>Eucalypteae</taxon>
        <taxon>Eucalyptus</taxon>
    </lineage>
</organism>
<reference evidence="1" key="1">
    <citation type="submission" date="2013-07" db="EMBL/GenBank/DDBJ databases">
        <title>The genome of Eucalyptus grandis.</title>
        <authorList>
            <person name="Schmutz J."/>
            <person name="Hayes R."/>
            <person name="Myburg A."/>
            <person name="Tuskan G."/>
            <person name="Grattapaglia D."/>
            <person name="Rokhsar D.S."/>
        </authorList>
    </citation>
    <scope>NUCLEOTIDE SEQUENCE</scope>
    <source>
        <tissue evidence="1">Leaf extractions</tissue>
    </source>
</reference>
<proteinExistence type="predicted"/>
<name>A0A059CFM6_EUCGR</name>
<dbReference type="Gramene" id="KCW76941">
    <property type="protein sequence ID" value="KCW76941"/>
    <property type="gene ID" value="EUGRSUZ_D01303"/>
</dbReference>
<dbReference type="InParanoid" id="A0A059CFM6"/>